<keyword evidence="1" id="KW-0175">Coiled coil</keyword>
<dbReference type="EMBL" id="AP028955">
    <property type="protein sequence ID" value="BET39021.1"/>
    <property type="molecule type" value="Genomic_DNA"/>
</dbReference>
<accession>A0ABM8JP07</accession>
<protein>
    <submittedName>
        <fullName evidence="2">Uncharacterized protein</fullName>
    </submittedName>
</protein>
<organism evidence="2 3">
    <name type="scientific">Spiroplasma ixodetis</name>
    <dbReference type="NCBI Taxonomy" id="2141"/>
    <lineage>
        <taxon>Bacteria</taxon>
        <taxon>Bacillati</taxon>
        <taxon>Mycoplasmatota</taxon>
        <taxon>Mollicutes</taxon>
        <taxon>Entomoplasmatales</taxon>
        <taxon>Spiroplasmataceae</taxon>
        <taxon>Spiroplasma</taxon>
    </lineage>
</organism>
<dbReference type="RefSeq" id="WP_353305904.1">
    <property type="nucleotide sequence ID" value="NZ_AP028955.1"/>
</dbReference>
<gene>
    <name evidence="2" type="ORF">SAP269_16100</name>
</gene>
<keyword evidence="3" id="KW-1185">Reference proteome</keyword>
<sequence>MSEQNNDIKNEKIELLKRQLKELEKKLTIKAIEIEEIKNNPDTRENIDYHIEEKEAIEKQVQNVKHQINKLIEEEKNKILLINCQNLLKQLNDIKDSTKINYEMIEKINQKIIIKKNKNLIKQYN</sequence>
<evidence type="ECO:0000256" key="1">
    <source>
        <dbReference type="SAM" id="Coils"/>
    </source>
</evidence>
<reference evidence="3" key="1">
    <citation type="journal article" date="2024" name="FEMS Microbiol. Lett.">
        <title>Genomic insights into Spiroplasma endosymbionts that induce male-killing and protective phenotypes in the pea aphid.</title>
        <authorList>
            <person name="Arai H."/>
            <person name="Legeai F."/>
            <person name="Kageyama D."/>
            <person name="Sugio A."/>
            <person name="Simon J.C."/>
        </authorList>
    </citation>
    <scope>NUCLEOTIDE SEQUENCE [LARGE SCALE GENOMIC DNA]</scope>
    <source>
        <strain evidence="3">sAp269</strain>
    </source>
</reference>
<feature type="coiled-coil region" evidence="1">
    <location>
        <begin position="6"/>
        <end position="74"/>
    </location>
</feature>
<proteinExistence type="predicted"/>
<evidence type="ECO:0000313" key="3">
    <source>
        <dbReference type="Proteomes" id="UP001473424"/>
    </source>
</evidence>
<name>A0ABM8JP07_9MOLU</name>
<evidence type="ECO:0000313" key="2">
    <source>
        <dbReference type="EMBL" id="BET39021.1"/>
    </source>
</evidence>
<dbReference type="Proteomes" id="UP001473424">
    <property type="component" value="Chromosome"/>
</dbReference>